<protein>
    <submittedName>
        <fullName evidence="1">Alpha-D-ribose 1-methylphosphonate 5-triphosphate synthase subunit PhnH</fullName>
    </submittedName>
</protein>
<gene>
    <name evidence="1" type="ORF">GA0061102_102739</name>
</gene>
<organism evidence="1 2">
    <name type="scientific">Rhizobium miluonense</name>
    <dbReference type="NCBI Taxonomy" id="411945"/>
    <lineage>
        <taxon>Bacteria</taxon>
        <taxon>Pseudomonadati</taxon>
        <taxon>Pseudomonadota</taxon>
        <taxon>Alphaproteobacteria</taxon>
        <taxon>Hyphomicrobiales</taxon>
        <taxon>Rhizobiaceae</taxon>
        <taxon>Rhizobium/Agrobacterium group</taxon>
        <taxon>Rhizobium</taxon>
    </lineage>
</organism>
<dbReference type="SUPFAM" id="SSF159709">
    <property type="entry name" value="PhnH-like"/>
    <property type="match status" value="1"/>
</dbReference>
<dbReference type="InterPro" id="IPR008772">
    <property type="entry name" value="Phosphonate_metab_PhnH"/>
</dbReference>
<dbReference type="PIRSF" id="PIRSF020680">
    <property type="entry name" value="PhnH"/>
    <property type="match status" value="1"/>
</dbReference>
<accession>A0A1C3WDE8</accession>
<dbReference type="OrthoDB" id="9814509at2"/>
<dbReference type="RefSeq" id="WP_092852640.1">
    <property type="nucleotide sequence ID" value="NZ_FMAH01000027.1"/>
</dbReference>
<keyword evidence="2" id="KW-1185">Reference proteome</keyword>
<evidence type="ECO:0000313" key="1">
    <source>
        <dbReference type="EMBL" id="SCB37983.1"/>
    </source>
</evidence>
<dbReference type="InterPro" id="IPR038058">
    <property type="entry name" value="PhnH-like_sp"/>
</dbReference>
<dbReference type="NCBIfam" id="TIGR03292">
    <property type="entry name" value="PhnH_redo"/>
    <property type="match status" value="1"/>
</dbReference>
<dbReference type="AlphaFoldDB" id="A0A1C3WDE8"/>
<sequence length="195" mass="21276">MTTTLPSAGLTDPVHDSQRIFRKILQAMARPGLPRALSAEAQPPGPMSATIAAVAITLFDSGVSVWLDAYHDNTATRSYLELHTGVRVVDRLEEADYAIANGAASIPFERLRPVDPRTPHTGTTVILHVNSLRQGDRVRLTGPGIRSDISLLVDGLSPDFWADRHHRQNEFPQGVDFILADHLSICGLPRTTRSA</sequence>
<evidence type="ECO:0000313" key="2">
    <source>
        <dbReference type="Proteomes" id="UP000199435"/>
    </source>
</evidence>
<reference evidence="2" key="1">
    <citation type="submission" date="2016-08" db="EMBL/GenBank/DDBJ databases">
        <authorList>
            <person name="Varghese N."/>
            <person name="Submissions Spin"/>
        </authorList>
    </citation>
    <scope>NUCLEOTIDE SEQUENCE [LARGE SCALE GENOMIC DNA]</scope>
    <source>
        <strain evidence="2">HAMBI 2971</strain>
    </source>
</reference>
<dbReference type="EMBL" id="FMAH01000027">
    <property type="protein sequence ID" value="SCB37983.1"/>
    <property type="molecule type" value="Genomic_DNA"/>
</dbReference>
<dbReference type="GO" id="GO:0019634">
    <property type="term" value="P:organic phosphonate metabolic process"/>
    <property type="evidence" value="ECO:0007669"/>
    <property type="project" value="InterPro"/>
</dbReference>
<proteinExistence type="predicted"/>
<dbReference type="Gene3D" id="3.40.50.11310">
    <property type="entry name" value="Bacterial phosphonate metabolism protein PhnH"/>
    <property type="match status" value="1"/>
</dbReference>
<dbReference type="STRING" id="411945.GA0061102_102739"/>
<dbReference type="Proteomes" id="UP000199435">
    <property type="component" value="Unassembled WGS sequence"/>
</dbReference>
<name>A0A1C3WDE8_9HYPH</name>
<dbReference type="Pfam" id="PF05845">
    <property type="entry name" value="PhnH"/>
    <property type="match status" value="1"/>
</dbReference>